<dbReference type="GO" id="GO:0008270">
    <property type="term" value="F:zinc ion binding"/>
    <property type="evidence" value="ECO:0007669"/>
    <property type="project" value="InterPro"/>
</dbReference>
<feature type="compositionally biased region" description="Polar residues" evidence="1">
    <location>
        <begin position="795"/>
        <end position="810"/>
    </location>
</feature>
<dbReference type="PANTHER" id="PTHR45762:SF3">
    <property type="entry name" value="ZINC-FINGER PROTEIN AT 72D, ISOFORM B"/>
    <property type="match status" value="1"/>
</dbReference>
<feature type="compositionally biased region" description="Basic and acidic residues" evidence="1">
    <location>
        <begin position="1684"/>
        <end position="1714"/>
    </location>
</feature>
<feature type="region of interest" description="Disordered" evidence="1">
    <location>
        <begin position="1176"/>
        <end position="1287"/>
    </location>
</feature>
<feature type="region of interest" description="Disordered" evidence="1">
    <location>
        <begin position="1988"/>
        <end position="2130"/>
    </location>
</feature>
<feature type="compositionally biased region" description="Low complexity" evidence="1">
    <location>
        <begin position="2104"/>
        <end position="2116"/>
    </location>
</feature>
<evidence type="ECO:0000313" key="3">
    <source>
        <dbReference type="EMBL" id="KAG7317049.1"/>
    </source>
</evidence>
<organism evidence="3 4">
    <name type="scientific">Hemibagrus wyckioides</name>
    <dbReference type="NCBI Taxonomy" id="337641"/>
    <lineage>
        <taxon>Eukaryota</taxon>
        <taxon>Metazoa</taxon>
        <taxon>Chordata</taxon>
        <taxon>Craniata</taxon>
        <taxon>Vertebrata</taxon>
        <taxon>Euteleostomi</taxon>
        <taxon>Actinopterygii</taxon>
        <taxon>Neopterygii</taxon>
        <taxon>Teleostei</taxon>
        <taxon>Ostariophysi</taxon>
        <taxon>Siluriformes</taxon>
        <taxon>Bagridae</taxon>
        <taxon>Hemibagrus</taxon>
    </lineage>
</organism>
<keyword evidence="4" id="KW-1185">Reference proteome</keyword>
<dbReference type="SMART" id="SM00355">
    <property type="entry name" value="ZnF_C2H2"/>
    <property type="match status" value="7"/>
</dbReference>
<feature type="compositionally biased region" description="Polar residues" evidence="1">
    <location>
        <begin position="1222"/>
        <end position="1256"/>
    </location>
</feature>
<evidence type="ECO:0000256" key="1">
    <source>
        <dbReference type="SAM" id="MobiDB-lite"/>
    </source>
</evidence>
<feature type="compositionally biased region" description="Polar residues" evidence="1">
    <location>
        <begin position="1741"/>
        <end position="1765"/>
    </location>
</feature>
<dbReference type="SMART" id="SM00451">
    <property type="entry name" value="ZnF_U1"/>
    <property type="match status" value="4"/>
</dbReference>
<feature type="compositionally biased region" description="Basic and acidic residues" evidence="1">
    <location>
        <begin position="824"/>
        <end position="833"/>
    </location>
</feature>
<feature type="region of interest" description="Disordered" evidence="1">
    <location>
        <begin position="1012"/>
        <end position="1079"/>
    </location>
</feature>
<dbReference type="OrthoDB" id="5877502at2759"/>
<sequence length="2340" mass="263910">MKPFQLICQNCNMQYESLKDFKAHVRSYKHKQEVTKLFGTALHKGPVYFPILVFLDYLKNPNQTPPLIGFDMVTMFITPEKIGAFYLCHVCEEQLSSNYVVPHLCSVEHYFNYLANTNPELLRFAWLNDSFSYLQSSAIKEYTTNGCGALRMFELPKLLLKRCKKMPYRQVMSVFSKTDKLTEHIQASIPQRKTIQEYIADPARTNPLLGINLLLEYSCPKKEGRCGYLCTLCQKKLSAAQIISHCISFDHIYWYLKAAHPDTLDTPKSSYSHYSFSFNKKILYLANRAQTLCPPTEIESVHLDLECFNVINASSYVSVLEKLQVIRRERNQSELKVKITPGERIVFAPEEHESSASTAGDSSAQQQQKKTQIEAPVTQTRGNPICRILCAECDLMLNFIKDYKKHINGPQHRQKLMELFGRGQYNGTISQIKLYQYMWNRNSSTTPVIGLRLLTVFVQRQIQDVNTPFYLCHACELNIPVSSASMHVTSEHHCLNVFSYSKPDLVFLGCRNWLQLAKEEEQSQGKQKMVLQVCELSRKQFTKLRTLAYEKFMGIIRIHFPKLQKCVQVEKRVTLESYSKSSERKSPLLGLQFVVKYAATHHYFKCGYLCLLCEKTFPERHAITHVLSFSHIYAYLDLAHPGSLSKEDSEQESLILDLAQQAEKITPNMTLQKVDLSVGVFNEIEKNSFMSAVSVLQEVFKDKRLGELKPSVVPGARLVSSFKKEKDSSKCELQGHTSSDPEKLNTDETCTVTPMPKTEENTNSKHPDPLQTEHEKPLKSMCITSTQMQPAKPSNDATTDLSLKSSQPAKEQSEPLKLNQKPLNQEKHLDQTVKHPQLQDSSIPQQQSTELGQKTAVQKPVQSPACLIPADLQTQLSSCSELKRYLSKPDRQPVIGLKTVIECCTVGQKPFYMCVTCVERYEENAIIKHLLSHQHRLQYLESMGICDPDPGKRKVTSKWLQAQADMMEKTQGSGEAETLNLDAEDYHEILSAPIVNALDSLRLSLSKLASEIDAQSPDLESEESHGSETFKRERETEEKDIPHAHLKKTVKFTKADKEPETRKQNSDDPARSSPHLWSYLTSPTRTEPIIGLSTITEYRNSNGQHSFLCSCCKVILATQSYMGHLISPRHRFNYIKSMDPEFVVLGKDEIKISELKKKAQIVQDTEGWGCIKVVEKENKEPPKKPSKDVEMKTPAKVQKQEPSQTISETEPQDLKSSETKPTEQQNGKETNSAEVSAVTDSQNSANTQKLEPSQNGHDAGEENMLKEPQDHNNDEAKPTKQQIKKKLRKHDAVIGLNFVTCVRHDKKKLFFCELCSARGHLDHLSSETHRKAYVEHKYPGCIASGKNMKKQLNKIALSLAAVERRTGMGMKKLNVPAKVFTSLRTAPISEALSHLKVLQTKQEDGVDLKTPPIPQPEPSTFTEHGTLNNSVHHMTCSAAATQSVQQEKSPSLDNPVTGPVHMETGQSVSTLFAESKGANGSELAFPCTSSHLTRSQSVLKQESKHLHGIAPSETYYIPVLGQSNASMFLNVRGLSNTVIGLSSILECRGISQPTFFLCLNCAEKFSREKFCNHMTSERHQYATITTQYQEVFQQWQRQTIHQMTIRDLTENLALTEKGLDAKVIKLNKDQYESLSSADFHDAIEILQRMCGPCMDESAQLSHLARQNQRSNEISRVKSTSESVEAVKERAHQSHKSCENTRQMQELHRSQEPIKEFSSGRNSTACTSLQSQNSPKALPESKAQTPQPKHHSVVQTNLAAKSNSGKPSLHPPKPVTQRTMENSTIVNSPNHTDLKYITKHRTEADAVVGLSTVIECRSEGQASVYLCVSCSTKLDHGLINYHLVKFGHRYSYLRSRYPYMFEYWSDSDSKHENSKKLMEFAHKVEMANEDEPGQLQVIKLNCDDLTEIKAMSYDKAIIHLQKIRREQNLCALKTCITPKIKKNLIKQERIEIDVTTQCSLEQPVLHGPKKVLKRRAVQQDLLFQSIPGKKQCSDVPSSHFKQFPPIENNQEPSDCTVKQSKISGSDSDSVTQFQQESSILTTANPNRSSYSATVPDISKTSLQSKSVDHSSQTHKRTTSMHKTVLKNCEKKESSSSITAQQQKDSSVNTNTVSTLSSMKGQEIGRVSEKRPLVKKSSCENAWNYENRQFSPETPSMSNKNPVAENSTETVAMKQQGTAYSVNDYNEVLNPRSNWTNPDKYLVSSHGAATSVTTYVTPEYAITHQYAVYKHPDYPSDIAASNTAMNYESVAPGISTNATDLINANSAHTSHTVYPGLPVYQQVHQPVQSFKDPEIYSAYYACYPYNQALHINQTAADDENVTSTPALEHGVYPLASWPQKKN</sequence>
<protein>
    <recommendedName>
        <fullName evidence="2">C2H2-type domain-containing protein</fullName>
    </recommendedName>
</protein>
<name>A0A9D3N6Y3_9TELE</name>
<dbReference type="GO" id="GO:0003725">
    <property type="term" value="F:double-stranded RNA binding"/>
    <property type="evidence" value="ECO:0007669"/>
    <property type="project" value="TreeGrafter"/>
</dbReference>
<proteinExistence type="predicted"/>
<feature type="compositionally biased region" description="Basic and acidic residues" evidence="1">
    <location>
        <begin position="1212"/>
        <end position="1221"/>
    </location>
</feature>
<feature type="compositionally biased region" description="Basic and acidic residues" evidence="1">
    <location>
        <begin position="757"/>
        <end position="778"/>
    </location>
</feature>
<feature type="compositionally biased region" description="Basic and acidic residues" evidence="1">
    <location>
        <begin position="1022"/>
        <end position="1043"/>
    </location>
</feature>
<feature type="compositionally biased region" description="Polar residues" evidence="1">
    <location>
        <begin position="1664"/>
        <end position="1682"/>
    </location>
</feature>
<feature type="compositionally biased region" description="Polar residues" evidence="1">
    <location>
        <begin position="1200"/>
        <end position="1209"/>
    </location>
</feature>
<dbReference type="InterPro" id="IPR013087">
    <property type="entry name" value="Znf_C2H2_type"/>
</dbReference>
<evidence type="ECO:0000313" key="4">
    <source>
        <dbReference type="Proteomes" id="UP000824219"/>
    </source>
</evidence>
<accession>A0A9D3N6Y3</accession>
<feature type="compositionally biased region" description="Polar residues" evidence="1">
    <location>
        <begin position="1718"/>
        <end position="1734"/>
    </location>
</feature>
<feature type="compositionally biased region" description="Polar residues" evidence="1">
    <location>
        <begin position="2006"/>
        <end position="2064"/>
    </location>
</feature>
<feature type="domain" description="C2H2-type" evidence="2">
    <location>
        <begin position="8"/>
        <end position="30"/>
    </location>
</feature>
<dbReference type="Proteomes" id="UP000824219">
    <property type="component" value="Linkage Group LG24"/>
</dbReference>
<feature type="region of interest" description="Disordered" evidence="1">
    <location>
        <begin position="1664"/>
        <end position="1776"/>
    </location>
</feature>
<feature type="compositionally biased region" description="Basic and acidic residues" evidence="1">
    <location>
        <begin position="1258"/>
        <end position="1278"/>
    </location>
</feature>
<feature type="region of interest" description="Disordered" evidence="1">
    <location>
        <begin position="2147"/>
        <end position="2166"/>
    </location>
</feature>
<dbReference type="GO" id="GO:0071011">
    <property type="term" value="C:precatalytic spliceosome"/>
    <property type="evidence" value="ECO:0007669"/>
    <property type="project" value="TreeGrafter"/>
</dbReference>
<gene>
    <name evidence="3" type="ORF">KOW79_019347</name>
</gene>
<dbReference type="PANTHER" id="PTHR45762">
    <property type="entry name" value="ZINC FINGER RNA-BINDING PROTEIN"/>
    <property type="match status" value="1"/>
</dbReference>
<feature type="compositionally biased region" description="Polar residues" evidence="1">
    <location>
        <begin position="838"/>
        <end position="856"/>
    </location>
</feature>
<dbReference type="EMBL" id="JAHKSW010000024">
    <property type="protein sequence ID" value="KAG7317049.1"/>
    <property type="molecule type" value="Genomic_DNA"/>
</dbReference>
<feature type="region of interest" description="Disordered" evidence="1">
    <location>
        <begin position="724"/>
        <end position="856"/>
    </location>
</feature>
<feature type="compositionally biased region" description="Basic and acidic residues" evidence="1">
    <location>
        <begin position="1053"/>
        <end position="1070"/>
    </location>
</feature>
<feature type="region of interest" description="Disordered" evidence="1">
    <location>
        <begin position="351"/>
        <end position="376"/>
    </location>
</feature>
<dbReference type="GO" id="GO:0003727">
    <property type="term" value="F:single-stranded RNA binding"/>
    <property type="evidence" value="ECO:0007669"/>
    <property type="project" value="TreeGrafter"/>
</dbReference>
<comment type="caution">
    <text evidence="3">The sequence shown here is derived from an EMBL/GenBank/DDBJ whole genome shotgun (WGS) entry which is preliminary data.</text>
</comment>
<feature type="compositionally biased region" description="Basic and acidic residues" evidence="1">
    <location>
        <begin position="1176"/>
        <end position="1193"/>
    </location>
</feature>
<reference evidence="3 4" key="1">
    <citation type="submission" date="2021-06" db="EMBL/GenBank/DDBJ databases">
        <title>Chromosome-level genome assembly of the red-tail catfish (Hemibagrus wyckioides).</title>
        <authorList>
            <person name="Shao F."/>
        </authorList>
    </citation>
    <scope>NUCLEOTIDE SEQUENCE [LARGE SCALE GENOMIC DNA]</scope>
    <source>
        <strain evidence="3">EC202008001</strain>
        <tissue evidence="3">Blood</tissue>
    </source>
</reference>
<feature type="compositionally biased region" description="Polar residues" evidence="1">
    <location>
        <begin position="355"/>
        <end position="370"/>
    </location>
</feature>
<dbReference type="InterPro" id="IPR003604">
    <property type="entry name" value="Matrin/U1-like-C_Znf_C2H2"/>
</dbReference>
<feature type="compositionally biased region" description="Polar residues" evidence="1">
    <location>
        <begin position="2093"/>
        <end position="2103"/>
    </location>
</feature>
<evidence type="ECO:0000259" key="2">
    <source>
        <dbReference type="PROSITE" id="PS00028"/>
    </source>
</evidence>
<dbReference type="PROSITE" id="PS00028">
    <property type="entry name" value="ZINC_FINGER_C2H2_1"/>
    <property type="match status" value="1"/>
</dbReference>